<evidence type="ECO:0000313" key="8">
    <source>
        <dbReference type="Proteomes" id="UP001465976"/>
    </source>
</evidence>
<dbReference type="SFLD" id="SFLDG01020">
    <property type="entry name" value="Terpene_Cyclase_Like_2"/>
    <property type="match status" value="1"/>
</dbReference>
<keyword evidence="8" id="KW-1185">Reference proteome</keyword>
<keyword evidence="4 6" id="KW-0460">Magnesium</keyword>
<dbReference type="InterPro" id="IPR008949">
    <property type="entry name" value="Isoprenoid_synthase_dom_sf"/>
</dbReference>
<evidence type="ECO:0000256" key="3">
    <source>
        <dbReference type="ARBA" id="ARBA00022723"/>
    </source>
</evidence>
<dbReference type="EC" id="4.2.3.-" evidence="6"/>
<gene>
    <name evidence="7" type="primary">STS10_1</name>
    <name evidence="7" type="ORF">V5O48_007075</name>
</gene>
<dbReference type="InterPro" id="IPR034686">
    <property type="entry name" value="Terpene_cyclase-like_2"/>
</dbReference>
<accession>A0ABR3FHS8</accession>
<dbReference type="EMBL" id="JBAHYK010000355">
    <property type="protein sequence ID" value="KAL0574886.1"/>
    <property type="molecule type" value="Genomic_DNA"/>
</dbReference>
<dbReference type="PANTHER" id="PTHR35201:SF4">
    <property type="entry name" value="BETA-PINACENE SYNTHASE-RELATED"/>
    <property type="match status" value="1"/>
</dbReference>
<dbReference type="SFLD" id="SFLDS00005">
    <property type="entry name" value="Isoprenoid_Synthase_Type_I"/>
    <property type="match status" value="1"/>
</dbReference>
<keyword evidence="3 6" id="KW-0479">Metal-binding</keyword>
<evidence type="ECO:0000256" key="6">
    <source>
        <dbReference type="RuleBase" id="RU366034"/>
    </source>
</evidence>
<evidence type="ECO:0000256" key="4">
    <source>
        <dbReference type="ARBA" id="ARBA00022842"/>
    </source>
</evidence>
<protein>
    <recommendedName>
        <fullName evidence="6">Terpene synthase</fullName>
        <ecNumber evidence="6">4.2.3.-</ecNumber>
    </recommendedName>
</protein>
<keyword evidence="5 6" id="KW-0456">Lyase</keyword>
<dbReference type="Proteomes" id="UP001465976">
    <property type="component" value="Unassembled WGS sequence"/>
</dbReference>
<dbReference type="Gene3D" id="1.10.600.10">
    <property type="entry name" value="Farnesyl Diphosphate Synthase"/>
    <property type="match status" value="1"/>
</dbReference>
<evidence type="ECO:0000313" key="7">
    <source>
        <dbReference type="EMBL" id="KAL0574886.1"/>
    </source>
</evidence>
<reference evidence="7 8" key="1">
    <citation type="submission" date="2024-02" db="EMBL/GenBank/DDBJ databases">
        <title>A draft genome for the cacao thread blight pathogen Marasmius crinis-equi.</title>
        <authorList>
            <person name="Cohen S.P."/>
            <person name="Baruah I.K."/>
            <person name="Amoako-Attah I."/>
            <person name="Bukari Y."/>
            <person name="Meinhardt L.W."/>
            <person name="Bailey B.A."/>
        </authorList>
    </citation>
    <scope>NUCLEOTIDE SEQUENCE [LARGE SCALE GENOMIC DNA]</scope>
    <source>
        <strain evidence="7 8">GH-76</strain>
    </source>
</reference>
<evidence type="ECO:0000256" key="5">
    <source>
        <dbReference type="ARBA" id="ARBA00023239"/>
    </source>
</evidence>
<dbReference type="SUPFAM" id="SSF48576">
    <property type="entry name" value="Terpenoid synthases"/>
    <property type="match status" value="1"/>
</dbReference>
<evidence type="ECO:0000256" key="1">
    <source>
        <dbReference type="ARBA" id="ARBA00001946"/>
    </source>
</evidence>
<dbReference type="Pfam" id="PF19086">
    <property type="entry name" value="Terpene_syn_C_2"/>
    <property type="match status" value="1"/>
</dbReference>
<comment type="similarity">
    <text evidence="2 6">Belongs to the terpene synthase family.</text>
</comment>
<comment type="cofactor">
    <cofactor evidence="1 6">
        <name>Mg(2+)</name>
        <dbReference type="ChEBI" id="CHEBI:18420"/>
    </cofactor>
</comment>
<dbReference type="PANTHER" id="PTHR35201">
    <property type="entry name" value="TERPENE SYNTHASE"/>
    <property type="match status" value="1"/>
</dbReference>
<evidence type="ECO:0000256" key="2">
    <source>
        <dbReference type="ARBA" id="ARBA00006333"/>
    </source>
</evidence>
<name>A0ABR3FHS8_9AGAR</name>
<organism evidence="7 8">
    <name type="scientific">Marasmius crinis-equi</name>
    <dbReference type="NCBI Taxonomy" id="585013"/>
    <lineage>
        <taxon>Eukaryota</taxon>
        <taxon>Fungi</taxon>
        <taxon>Dikarya</taxon>
        <taxon>Basidiomycota</taxon>
        <taxon>Agaricomycotina</taxon>
        <taxon>Agaricomycetes</taxon>
        <taxon>Agaricomycetidae</taxon>
        <taxon>Agaricales</taxon>
        <taxon>Marasmiineae</taxon>
        <taxon>Marasmiaceae</taxon>
        <taxon>Marasmius</taxon>
    </lineage>
</organism>
<comment type="caution">
    <text evidence="7">The sequence shown here is derived from an EMBL/GenBank/DDBJ whole genome shotgun (WGS) entry which is preliminary data.</text>
</comment>
<sequence>MSGPQQFLLPDLLAICTLKGSINPHYRDAGSASSAWIDSYDVFTDRKRADFVQSCAELLVAYTYPYAEYEQFRTCCDFVNLLFVLDEISDEQDGKDAAATANIFLQAMRDPEYHSSSKIALITKDFRKRYFEGEGARPASSARLLQLCADYIQAVSVEAELRERGEILDVDAYVQLRRQNSAVAACFGLFEYALGLDLPEEVFEHPIFQEMYWAAVDLVCWANDLYSWNMEQVKGISGNNIITVLMKHKKMTLQGASDYVGLHCQDLMNRYLFARDRLPSWGSAKSDKDVALYAEACGHWIKGNLDWSFESLRYFGAANSEIKQTRVVTLLRPDAPDVLESESGSDSD</sequence>
<proteinExistence type="inferred from homology"/>